<keyword evidence="1" id="KW-0472">Membrane</keyword>
<evidence type="ECO:0000256" key="1">
    <source>
        <dbReference type="SAM" id="Phobius"/>
    </source>
</evidence>
<feature type="domain" description="DUF112" evidence="2">
    <location>
        <begin position="2"/>
        <end position="324"/>
    </location>
</feature>
<dbReference type="eggNOG" id="arCOG04469">
    <property type="taxonomic scope" value="Archaea"/>
</dbReference>
<gene>
    <name evidence="3" type="ORF">C447_12697</name>
</gene>
<feature type="transmembrane region" description="Helical" evidence="1">
    <location>
        <begin position="77"/>
        <end position="98"/>
    </location>
</feature>
<dbReference type="PATRIC" id="fig|1132509.6.peg.2921"/>
<keyword evidence="1" id="KW-0812">Transmembrane</keyword>
<feature type="transmembrane region" description="Helical" evidence="1">
    <location>
        <begin position="274"/>
        <end position="294"/>
    </location>
</feature>
<evidence type="ECO:0000259" key="2">
    <source>
        <dbReference type="Pfam" id="PF01970"/>
    </source>
</evidence>
<dbReference type="Proteomes" id="UP000011566">
    <property type="component" value="Unassembled WGS sequence"/>
</dbReference>
<feature type="transmembrane region" description="Helical" evidence="1">
    <location>
        <begin position="242"/>
        <end position="262"/>
    </location>
</feature>
<comment type="caution">
    <text evidence="3">The sequence shown here is derived from an EMBL/GenBank/DDBJ whole genome shotgun (WGS) entry which is preliminary data.</text>
</comment>
<feature type="transmembrane region" description="Helical" evidence="1">
    <location>
        <begin position="51"/>
        <end position="71"/>
    </location>
</feature>
<dbReference type="Pfam" id="PF01970">
    <property type="entry name" value="TctA"/>
    <property type="match status" value="1"/>
</dbReference>
<keyword evidence="4" id="KW-1185">Reference proteome</keyword>
<organism evidence="3 4">
    <name type="scientific">Halococcus hamelinensis 100A6</name>
    <dbReference type="NCBI Taxonomy" id="1132509"/>
    <lineage>
        <taxon>Archaea</taxon>
        <taxon>Methanobacteriati</taxon>
        <taxon>Methanobacteriota</taxon>
        <taxon>Stenosarchaea group</taxon>
        <taxon>Halobacteria</taxon>
        <taxon>Halobacteriales</taxon>
        <taxon>Halococcaceae</taxon>
        <taxon>Halococcus</taxon>
    </lineage>
</organism>
<name>M0LZ10_9EURY</name>
<feature type="transmembrane region" description="Helical" evidence="1">
    <location>
        <begin position="352"/>
        <end position="375"/>
    </location>
</feature>
<accession>M0LZ10</accession>
<dbReference type="EMBL" id="AOMB01000034">
    <property type="protein sequence ID" value="EMA37579.1"/>
    <property type="molecule type" value="Genomic_DNA"/>
</dbReference>
<reference evidence="3 4" key="1">
    <citation type="journal article" date="2014" name="PLoS Genet.">
        <title>Phylogenetically driven sequencing of extremely halophilic archaea reveals strategies for static and dynamic osmo-response.</title>
        <authorList>
            <person name="Becker E.A."/>
            <person name="Seitzer P.M."/>
            <person name="Tritt A."/>
            <person name="Larsen D."/>
            <person name="Krusor M."/>
            <person name="Yao A.I."/>
            <person name="Wu D."/>
            <person name="Madern D."/>
            <person name="Eisen J.A."/>
            <person name="Darling A.E."/>
            <person name="Facciotti M.T."/>
        </authorList>
    </citation>
    <scope>NUCLEOTIDE SEQUENCE [LARGE SCALE GENOMIC DNA]</scope>
    <source>
        <strain evidence="3 4">100A6</strain>
    </source>
</reference>
<dbReference type="InterPro" id="IPR002823">
    <property type="entry name" value="DUF112_TM"/>
</dbReference>
<protein>
    <recommendedName>
        <fullName evidence="2">DUF112 domain-containing protein</fullName>
    </recommendedName>
</protein>
<dbReference type="PANTHER" id="PTHR35342:SF5">
    <property type="entry name" value="TRICARBOXYLIC TRANSPORT PROTEIN"/>
    <property type="match status" value="1"/>
</dbReference>
<sequence length="384" mass="39871">MAGILAAAVLLLAAPIVAEFALEFGPPEMFLLAIFALTIIPAVKNSSLSKGLLAGLFGLLVATVGNDPQLAQPRATYGLTILQSGLDYIVILIGLFVLTEMIRLAMRGSTAEKVEDETLGGYDQVVAGVKAVIARPVDFLRSTAIGAFVGSLPGAGADVANFVSYNEAQRWSGEEKSALYGTGIIEGVIAADSSNNATQGGALIPTLTLGIPGSGSTAALIGALAIHGLNPGPGLFQRSGPIVYAMILSLFLGNILIIVYGLPGSRYFGKVAYIPVRFIIPIVTVLAVVGAFAVRNAPFDLYVILVVGVLGLVFVKYDYPLVSPVLGVIVGDIAETGFARGWLLNSESWSAFITNSGVSIGLTVLISLSLLTTIVGNYRKGQSN</sequence>
<dbReference type="AlphaFoldDB" id="M0LZ10"/>
<evidence type="ECO:0000313" key="3">
    <source>
        <dbReference type="EMBL" id="EMA37579.1"/>
    </source>
</evidence>
<keyword evidence="1" id="KW-1133">Transmembrane helix</keyword>
<proteinExistence type="predicted"/>
<dbReference type="PANTHER" id="PTHR35342">
    <property type="entry name" value="TRICARBOXYLIC TRANSPORT PROTEIN"/>
    <property type="match status" value="1"/>
</dbReference>
<evidence type="ECO:0000313" key="4">
    <source>
        <dbReference type="Proteomes" id="UP000011566"/>
    </source>
</evidence>
<feature type="transmembrane region" description="Helical" evidence="1">
    <location>
        <begin position="301"/>
        <end position="317"/>
    </location>
</feature>